<organism evidence="2 3">
    <name type="scientific">Mycetocola tolaasinivorans</name>
    <dbReference type="NCBI Taxonomy" id="76635"/>
    <lineage>
        <taxon>Bacteria</taxon>
        <taxon>Bacillati</taxon>
        <taxon>Actinomycetota</taxon>
        <taxon>Actinomycetes</taxon>
        <taxon>Micrococcales</taxon>
        <taxon>Microbacteriaceae</taxon>
        <taxon>Mycetocola</taxon>
    </lineage>
</organism>
<name>A0A3L6ZWP8_9MICO</name>
<evidence type="ECO:0000313" key="3">
    <source>
        <dbReference type="Proteomes" id="UP000272503"/>
    </source>
</evidence>
<reference evidence="2 3" key="1">
    <citation type="submission" date="2018-10" db="EMBL/GenBank/DDBJ databases">
        <authorList>
            <person name="Li J."/>
        </authorList>
    </citation>
    <scope>NUCLEOTIDE SEQUENCE [LARGE SCALE GENOMIC DNA]</scope>
    <source>
        <strain evidence="2 3">IF 016277</strain>
    </source>
</reference>
<gene>
    <name evidence="2" type="ORF">D9V32_15560</name>
</gene>
<evidence type="ECO:0000256" key="1">
    <source>
        <dbReference type="SAM" id="MobiDB-lite"/>
    </source>
</evidence>
<proteinExistence type="predicted"/>
<evidence type="ECO:0000313" key="2">
    <source>
        <dbReference type="EMBL" id="RLP72309.1"/>
    </source>
</evidence>
<keyword evidence="3" id="KW-1185">Reference proteome</keyword>
<comment type="caution">
    <text evidence="2">The sequence shown here is derived from an EMBL/GenBank/DDBJ whole genome shotgun (WGS) entry which is preliminary data.</text>
</comment>
<accession>A0A3L6ZWP8</accession>
<dbReference type="OrthoDB" id="9983511at2"/>
<feature type="region of interest" description="Disordered" evidence="1">
    <location>
        <begin position="51"/>
        <end position="76"/>
    </location>
</feature>
<dbReference type="EMBL" id="RCUX01000018">
    <property type="protein sequence ID" value="RLP72309.1"/>
    <property type="molecule type" value="Genomic_DNA"/>
</dbReference>
<dbReference type="AlphaFoldDB" id="A0A3L6ZWP8"/>
<protein>
    <submittedName>
        <fullName evidence="2">Uncharacterized protein</fullName>
    </submittedName>
</protein>
<sequence>MIAPWPDLDPWEETTADREMQLYLQSLDPDVVEAERHVRLTPVEQRILDAKTQTVPKSSGGLFHTQNAPTGADRSL</sequence>
<dbReference type="Proteomes" id="UP000272503">
    <property type="component" value="Unassembled WGS sequence"/>
</dbReference>